<organism evidence="1 2">
    <name type="scientific">Synaphobranchus kaupii</name>
    <name type="common">Kaup's arrowtooth eel</name>
    <dbReference type="NCBI Taxonomy" id="118154"/>
    <lineage>
        <taxon>Eukaryota</taxon>
        <taxon>Metazoa</taxon>
        <taxon>Chordata</taxon>
        <taxon>Craniata</taxon>
        <taxon>Vertebrata</taxon>
        <taxon>Euteleostomi</taxon>
        <taxon>Actinopterygii</taxon>
        <taxon>Neopterygii</taxon>
        <taxon>Teleostei</taxon>
        <taxon>Anguilliformes</taxon>
        <taxon>Synaphobranchidae</taxon>
        <taxon>Synaphobranchus</taxon>
    </lineage>
</organism>
<sequence length="122" mass="13363">MSRSGDRAVASVRRRLRDVPLLRLLAVSPSPRLPPLLLREPVSTCVLSGRNCRKTRQEKGAVDVGFRAVRLSDGLSSLVPPRKQRKRLVRALSRIGQLPAAAVQNTDPGSAQLHAQLLRCKA</sequence>
<accession>A0A9Q1F4F6</accession>
<dbReference type="EMBL" id="JAINUF010000009">
    <property type="protein sequence ID" value="KAJ8350612.1"/>
    <property type="molecule type" value="Genomic_DNA"/>
</dbReference>
<name>A0A9Q1F4F6_SYNKA</name>
<protein>
    <submittedName>
        <fullName evidence="1">Uncharacterized protein</fullName>
    </submittedName>
</protein>
<dbReference type="AlphaFoldDB" id="A0A9Q1F4F6"/>
<reference evidence="1" key="1">
    <citation type="journal article" date="2023" name="Science">
        <title>Genome structures resolve the early diversification of teleost fishes.</title>
        <authorList>
            <person name="Parey E."/>
            <person name="Louis A."/>
            <person name="Montfort J."/>
            <person name="Bouchez O."/>
            <person name="Roques C."/>
            <person name="Iampietro C."/>
            <person name="Lluch J."/>
            <person name="Castinel A."/>
            <person name="Donnadieu C."/>
            <person name="Desvignes T."/>
            <person name="Floi Bucao C."/>
            <person name="Jouanno E."/>
            <person name="Wen M."/>
            <person name="Mejri S."/>
            <person name="Dirks R."/>
            <person name="Jansen H."/>
            <person name="Henkel C."/>
            <person name="Chen W.J."/>
            <person name="Zahm M."/>
            <person name="Cabau C."/>
            <person name="Klopp C."/>
            <person name="Thompson A.W."/>
            <person name="Robinson-Rechavi M."/>
            <person name="Braasch I."/>
            <person name="Lecointre G."/>
            <person name="Bobe J."/>
            <person name="Postlethwait J.H."/>
            <person name="Berthelot C."/>
            <person name="Roest Crollius H."/>
            <person name="Guiguen Y."/>
        </authorList>
    </citation>
    <scope>NUCLEOTIDE SEQUENCE</scope>
    <source>
        <strain evidence="1">WJC10195</strain>
    </source>
</reference>
<evidence type="ECO:0000313" key="1">
    <source>
        <dbReference type="EMBL" id="KAJ8350612.1"/>
    </source>
</evidence>
<keyword evidence="2" id="KW-1185">Reference proteome</keyword>
<dbReference type="Proteomes" id="UP001152622">
    <property type="component" value="Chromosome 9"/>
</dbReference>
<evidence type="ECO:0000313" key="2">
    <source>
        <dbReference type="Proteomes" id="UP001152622"/>
    </source>
</evidence>
<gene>
    <name evidence="1" type="ORF">SKAU_G00257420</name>
</gene>
<proteinExistence type="predicted"/>
<comment type="caution">
    <text evidence="1">The sequence shown here is derived from an EMBL/GenBank/DDBJ whole genome shotgun (WGS) entry which is preliminary data.</text>
</comment>